<protein>
    <submittedName>
        <fullName evidence="1">Uncharacterized protein</fullName>
    </submittedName>
</protein>
<proteinExistence type="predicted"/>
<dbReference type="AlphaFoldDB" id="A0A0E4CPK0"/>
<name>A0A0E4CPK0_MYCLN</name>
<dbReference type="EMBL" id="CTEE01000001">
    <property type="protein sequence ID" value="CQD18334.1"/>
    <property type="molecule type" value="Genomic_DNA"/>
</dbReference>
<dbReference type="STRING" id="141349.BN1232_04190"/>
<gene>
    <name evidence="1" type="ORF">BN1232_04190</name>
</gene>
<evidence type="ECO:0000313" key="1">
    <source>
        <dbReference type="EMBL" id="CQD18334.1"/>
    </source>
</evidence>
<reference evidence="1 2" key="1">
    <citation type="submission" date="2015-03" db="EMBL/GenBank/DDBJ databases">
        <authorList>
            <person name="Urmite Genomes"/>
        </authorList>
    </citation>
    <scope>NUCLEOTIDE SEQUENCE [LARGE SCALE GENOMIC DNA]</scope>
    <source>
        <strain evidence="1 2">CSUR P1491</strain>
    </source>
</reference>
<sequence>MVPGGVVGPGLGQQLGLEQLPRLAWRPVGAAWKSVGPWAGVGTARTAAATAAVGTAAASWMAPLIASIPTTAPCRHKFGRARLSRVTQQTSTPSAAYTSLDRARLRGSALALVASKRFATYA</sequence>
<organism evidence="1 2">
    <name type="scientific">Mycobacterium lentiflavum</name>
    <dbReference type="NCBI Taxonomy" id="141349"/>
    <lineage>
        <taxon>Bacteria</taxon>
        <taxon>Bacillati</taxon>
        <taxon>Actinomycetota</taxon>
        <taxon>Actinomycetes</taxon>
        <taxon>Mycobacteriales</taxon>
        <taxon>Mycobacteriaceae</taxon>
        <taxon>Mycobacterium</taxon>
        <taxon>Mycobacterium simiae complex</taxon>
    </lineage>
</organism>
<evidence type="ECO:0000313" key="2">
    <source>
        <dbReference type="Proteomes" id="UP000199251"/>
    </source>
</evidence>
<dbReference type="Proteomes" id="UP000199251">
    <property type="component" value="Unassembled WGS sequence"/>
</dbReference>
<accession>A0A0E4CPK0</accession>